<organism evidence="1 2">
    <name type="scientific">Microbacterium candidum</name>
    <dbReference type="NCBI Taxonomy" id="3041922"/>
    <lineage>
        <taxon>Bacteria</taxon>
        <taxon>Bacillati</taxon>
        <taxon>Actinomycetota</taxon>
        <taxon>Actinomycetes</taxon>
        <taxon>Micrococcales</taxon>
        <taxon>Microbacteriaceae</taxon>
        <taxon>Microbacterium</taxon>
    </lineage>
</organism>
<evidence type="ECO:0000313" key="2">
    <source>
        <dbReference type="Proteomes" id="UP001235064"/>
    </source>
</evidence>
<protein>
    <submittedName>
        <fullName evidence="1">Uncharacterized protein</fullName>
    </submittedName>
</protein>
<comment type="caution">
    <text evidence="1">The sequence shown here is derived from an EMBL/GenBank/DDBJ whole genome shotgun (WGS) entry which is preliminary data.</text>
</comment>
<proteinExistence type="predicted"/>
<dbReference type="EMBL" id="JASXSZ010000002">
    <property type="protein sequence ID" value="MDL9979002.1"/>
    <property type="molecule type" value="Genomic_DNA"/>
</dbReference>
<sequence length="94" mass="10138">MAQDVVSLLFAGDPSDLFPRYEEGLRRYTGPAPEQILVSHGEEGLMVTLVWPDGVSHETLGEFMRASIGDLGLPFPRADHGTLAASSWPVLTAS</sequence>
<dbReference type="RefSeq" id="WP_286287878.1">
    <property type="nucleotide sequence ID" value="NZ_JASXSZ010000002.1"/>
</dbReference>
<evidence type="ECO:0000313" key="1">
    <source>
        <dbReference type="EMBL" id="MDL9979002.1"/>
    </source>
</evidence>
<dbReference type="Proteomes" id="UP001235064">
    <property type="component" value="Unassembled WGS sequence"/>
</dbReference>
<reference evidence="1 2" key="1">
    <citation type="submission" date="2023-06" db="EMBL/GenBank/DDBJ databases">
        <title>Microbacterium sp. nov., isolated from a waste landfill.</title>
        <authorList>
            <person name="Wen W."/>
        </authorList>
    </citation>
    <scope>NUCLEOTIDE SEQUENCE [LARGE SCALE GENOMIC DNA]</scope>
    <source>
        <strain evidence="1 2">ASV49</strain>
    </source>
</reference>
<gene>
    <name evidence="1" type="ORF">QSV35_06635</name>
</gene>
<accession>A0ABT7MX20</accession>
<keyword evidence="2" id="KW-1185">Reference proteome</keyword>
<name>A0ABT7MX20_9MICO</name>